<dbReference type="AlphaFoldDB" id="A0A7X5QTQ4"/>
<keyword evidence="3 6" id="KW-1133">Transmembrane helix</keyword>
<evidence type="ECO:0000256" key="5">
    <source>
        <dbReference type="SAM" id="MobiDB-lite"/>
    </source>
</evidence>
<dbReference type="EMBL" id="JAAQTL010000001">
    <property type="protein sequence ID" value="NID15219.1"/>
    <property type="molecule type" value="Genomic_DNA"/>
</dbReference>
<evidence type="ECO:0000256" key="3">
    <source>
        <dbReference type="ARBA" id="ARBA00022989"/>
    </source>
</evidence>
<dbReference type="InterPro" id="IPR052719">
    <property type="entry name" value="CvpA-like"/>
</dbReference>
<feature type="transmembrane region" description="Helical" evidence="6">
    <location>
        <begin position="104"/>
        <end position="126"/>
    </location>
</feature>
<protein>
    <submittedName>
        <fullName evidence="7">CvpA family protein</fullName>
    </submittedName>
</protein>
<evidence type="ECO:0000313" key="7">
    <source>
        <dbReference type="EMBL" id="NID15219.1"/>
    </source>
</evidence>
<dbReference type="Proteomes" id="UP000518878">
    <property type="component" value="Unassembled WGS sequence"/>
</dbReference>
<dbReference type="GO" id="GO:0016020">
    <property type="term" value="C:membrane"/>
    <property type="evidence" value="ECO:0007669"/>
    <property type="project" value="UniProtKB-SubCell"/>
</dbReference>
<evidence type="ECO:0000256" key="4">
    <source>
        <dbReference type="ARBA" id="ARBA00023136"/>
    </source>
</evidence>
<feature type="transmembrane region" description="Helical" evidence="6">
    <location>
        <begin position="7"/>
        <end position="25"/>
    </location>
</feature>
<dbReference type="RefSeq" id="WP_166698982.1">
    <property type="nucleotide sequence ID" value="NZ_JAAQTL010000001.1"/>
</dbReference>
<dbReference type="PANTHER" id="PTHR36926">
    <property type="entry name" value="COLICIN V PRODUCTION PROTEIN"/>
    <property type="match status" value="1"/>
</dbReference>
<organism evidence="7 8">
    <name type="scientific">Luteibacter yeojuensis</name>
    <dbReference type="NCBI Taxonomy" id="345309"/>
    <lineage>
        <taxon>Bacteria</taxon>
        <taxon>Pseudomonadati</taxon>
        <taxon>Pseudomonadota</taxon>
        <taxon>Gammaproteobacteria</taxon>
        <taxon>Lysobacterales</taxon>
        <taxon>Rhodanobacteraceae</taxon>
        <taxon>Luteibacter</taxon>
    </lineage>
</organism>
<gene>
    <name evidence="7" type="ORF">HBF32_07060</name>
</gene>
<evidence type="ECO:0000256" key="6">
    <source>
        <dbReference type="SAM" id="Phobius"/>
    </source>
</evidence>
<keyword evidence="8" id="KW-1185">Reference proteome</keyword>
<keyword evidence="4 6" id="KW-0472">Membrane</keyword>
<accession>A0A7X5QTQ4</accession>
<feature type="transmembrane region" description="Helical" evidence="6">
    <location>
        <begin position="31"/>
        <end position="52"/>
    </location>
</feature>
<dbReference type="GO" id="GO:0009403">
    <property type="term" value="P:toxin biosynthetic process"/>
    <property type="evidence" value="ECO:0007669"/>
    <property type="project" value="InterPro"/>
</dbReference>
<evidence type="ECO:0000313" key="8">
    <source>
        <dbReference type="Proteomes" id="UP000518878"/>
    </source>
</evidence>
<proteinExistence type="predicted"/>
<comment type="subcellular location">
    <subcellularLocation>
        <location evidence="1">Membrane</location>
        <topology evidence="1">Multi-pass membrane protein</topology>
    </subcellularLocation>
</comment>
<feature type="region of interest" description="Disordered" evidence="5">
    <location>
        <begin position="182"/>
        <end position="211"/>
    </location>
</feature>
<reference evidence="7 8" key="1">
    <citation type="journal article" date="2006" name="Int. J. Syst. Evol. Microbiol.">
        <title>Dyella yeojuensis sp. nov., isolated from greenhouse soil in Korea.</title>
        <authorList>
            <person name="Kim B.Y."/>
            <person name="Weon H.Y."/>
            <person name="Lee K.H."/>
            <person name="Seok S.J."/>
            <person name="Kwon S.W."/>
            <person name="Go S.J."/>
            <person name="Stackebrandt E."/>
        </authorList>
    </citation>
    <scope>NUCLEOTIDE SEQUENCE [LARGE SCALE GENOMIC DNA]</scope>
    <source>
        <strain evidence="7 8">DSM 17673</strain>
    </source>
</reference>
<name>A0A7X5QTQ4_9GAMM</name>
<dbReference type="InterPro" id="IPR003825">
    <property type="entry name" value="Colicin-V_CvpA"/>
</dbReference>
<sequence length="211" mass="22963">MNWVDYVILAVLFISVLIGLARGLISEVLSLVIWVAAFWVAWLFGPTVARYFEHSVSLPTARVAIGYGLCFIAVLLVGAVFRFLMSRLVSGTGLGGVDRLFGMLFGLVRGVLIVSGVVFLLGFTALPNEPMWRESTMLPQFAGPAAWLGQQVPANVRDYMHPPAALKDVKLPDVKLPSREELMKLRDLTTPARPTREQNAHPAAATTAASS</sequence>
<comment type="caution">
    <text evidence="7">The sequence shown here is derived from an EMBL/GenBank/DDBJ whole genome shotgun (WGS) entry which is preliminary data.</text>
</comment>
<dbReference type="PANTHER" id="PTHR36926:SF1">
    <property type="entry name" value="COLICIN V PRODUCTION PROTEIN"/>
    <property type="match status" value="1"/>
</dbReference>
<evidence type="ECO:0000256" key="1">
    <source>
        <dbReference type="ARBA" id="ARBA00004141"/>
    </source>
</evidence>
<evidence type="ECO:0000256" key="2">
    <source>
        <dbReference type="ARBA" id="ARBA00022692"/>
    </source>
</evidence>
<feature type="transmembrane region" description="Helical" evidence="6">
    <location>
        <begin position="64"/>
        <end position="84"/>
    </location>
</feature>
<keyword evidence="2 6" id="KW-0812">Transmembrane</keyword>
<dbReference type="Pfam" id="PF02674">
    <property type="entry name" value="Colicin_V"/>
    <property type="match status" value="1"/>
</dbReference>